<keyword evidence="3" id="KW-0676">Redox-active center</keyword>
<feature type="domain" description="DUF547" evidence="6">
    <location>
        <begin position="174"/>
        <end position="300"/>
    </location>
</feature>
<gene>
    <name evidence="8" type="primary">zgc:152951</name>
</gene>
<dbReference type="InterPro" id="IPR051548">
    <property type="entry name" value="Grx-like_ET"/>
</dbReference>
<protein>
    <submittedName>
        <fullName evidence="8">Uncharacterized protein zgc:152951 isoform X2</fullName>
    </submittedName>
</protein>
<dbReference type="GeneID" id="117560113"/>
<name>A0A6P8W355_GYMAC</name>
<organism evidence="7 8">
    <name type="scientific">Gymnodraco acuticeps</name>
    <name type="common">Antarctic dragonfish</name>
    <dbReference type="NCBI Taxonomy" id="8218"/>
    <lineage>
        <taxon>Eukaryota</taxon>
        <taxon>Metazoa</taxon>
        <taxon>Chordata</taxon>
        <taxon>Craniata</taxon>
        <taxon>Vertebrata</taxon>
        <taxon>Euteleostomi</taxon>
        <taxon>Actinopterygii</taxon>
        <taxon>Neopterygii</taxon>
        <taxon>Teleostei</taxon>
        <taxon>Neoteleostei</taxon>
        <taxon>Acanthomorphata</taxon>
        <taxon>Eupercaria</taxon>
        <taxon>Perciformes</taxon>
        <taxon>Notothenioidei</taxon>
        <taxon>Bathydraconidae</taxon>
        <taxon>Gymnodraco</taxon>
    </lineage>
</organism>
<dbReference type="Proteomes" id="UP000515161">
    <property type="component" value="Unplaced"/>
</dbReference>
<dbReference type="PROSITE" id="PS51354">
    <property type="entry name" value="GLUTAREDOXIN_2"/>
    <property type="match status" value="1"/>
</dbReference>
<dbReference type="GO" id="GO:0009055">
    <property type="term" value="F:electron transfer activity"/>
    <property type="evidence" value="ECO:0007669"/>
    <property type="project" value="TreeGrafter"/>
</dbReference>
<dbReference type="InterPro" id="IPR014025">
    <property type="entry name" value="Glutaredoxin_subgr"/>
</dbReference>
<dbReference type="PANTHER" id="PTHR34386">
    <property type="entry name" value="GLUTAREDOXIN"/>
    <property type="match status" value="1"/>
</dbReference>
<keyword evidence="2" id="KW-1015">Disulfide bond</keyword>
<sequence length="376" mass="41718">MEEFESSSLGRVTVYSIQGCPHCVQAKATLGGLGVPVCDVDMGKHPELRARVKELTGRSSVPQIFFNNIHVGGNDDLHKLAPEELQRLVNVVRKEPLPADAPPLPEENPTGSTSGETDGAAELSLLLRELILKLFSEHLSADGKSVDYKGMSGDPAFERYCELAIQLQRVELLSLSREEKLAFFINIYNALVIHGNLRLGAPTNMLQRYKFFNYVSYLIGGELFTLQDIENGVLRGNRRGMAQLLRPFSKTDPRLQVALPDAEPLIHFALNCGAKGCPPIKTYTPKDIDSQLRTAAEAFLENDDSCLVDSGKREVRLSQIFKWYKADFGGTDEKLLKWVLDHMGDSPKKSSLQDVISAGKTKVIFLPYDWSTNGTH</sequence>
<dbReference type="InterPro" id="IPR036249">
    <property type="entry name" value="Thioredoxin-like_sf"/>
</dbReference>
<dbReference type="InterPro" id="IPR002109">
    <property type="entry name" value="Glutaredoxin"/>
</dbReference>
<accession>A0A6P8W355</accession>
<evidence type="ECO:0000256" key="2">
    <source>
        <dbReference type="ARBA" id="ARBA00023157"/>
    </source>
</evidence>
<evidence type="ECO:0000256" key="1">
    <source>
        <dbReference type="ARBA" id="ARBA00002549"/>
    </source>
</evidence>
<dbReference type="PROSITE" id="PS00195">
    <property type="entry name" value="GLUTAREDOXIN_1"/>
    <property type="match status" value="1"/>
</dbReference>
<keyword evidence="7" id="KW-1185">Reference proteome</keyword>
<dbReference type="Pfam" id="PF04784">
    <property type="entry name" value="DUF547"/>
    <property type="match status" value="1"/>
</dbReference>
<evidence type="ECO:0000259" key="5">
    <source>
        <dbReference type="Pfam" id="PF00462"/>
    </source>
</evidence>
<evidence type="ECO:0000313" key="7">
    <source>
        <dbReference type="Proteomes" id="UP000515161"/>
    </source>
</evidence>
<dbReference type="PRINTS" id="PR00160">
    <property type="entry name" value="GLUTAREDOXIN"/>
</dbReference>
<dbReference type="SUPFAM" id="SSF52833">
    <property type="entry name" value="Thioredoxin-like"/>
    <property type="match status" value="1"/>
</dbReference>
<dbReference type="AlphaFoldDB" id="A0A6P8W355"/>
<evidence type="ECO:0000256" key="4">
    <source>
        <dbReference type="SAM" id="MobiDB-lite"/>
    </source>
</evidence>
<dbReference type="RefSeq" id="XP_034092793.1">
    <property type="nucleotide sequence ID" value="XM_034236902.1"/>
</dbReference>
<evidence type="ECO:0000313" key="8">
    <source>
        <dbReference type="RefSeq" id="XP_034092793.1"/>
    </source>
</evidence>
<dbReference type="GO" id="GO:0045454">
    <property type="term" value="P:cell redox homeostasis"/>
    <property type="evidence" value="ECO:0007669"/>
    <property type="project" value="TreeGrafter"/>
</dbReference>
<feature type="domain" description="Glutaredoxin" evidence="5">
    <location>
        <begin position="12"/>
        <end position="71"/>
    </location>
</feature>
<feature type="region of interest" description="Disordered" evidence="4">
    <location>
        <begin position="96"/>
        <end position="118"/>
    </location>
</feature>
<proteinExistence type="predicted"/>
<dbReference type="InterPro" id="IPR006869">
    <property type="entry name" value="DUF547"/>
</dbReference>
<comment type="function">
    <text evidence="1">Has a glutathione-disulfide oxidoreductase activity in the presence of NADPH and glutathione reductase. Reduces low molecular weight disulfides and proteins.</text>
</comment>
<dbReference type="Pfam" id="PF00462">
    <property type="entry name" value="Glutaredoxin"/>
    <property type="match status" value="1"/>
</dbReference>
<dbReference type="InterPro" id="IPR011767">
    <property type="entry name" value="GLR_AS"/>
</dbReference>
<evidence type="ECO:0000259" key="6">
    <source>
        <dbReference type="Pfam" id="PF04784"/>
    </source>
</evidence>
<dbReference type="PANTHER" id="PTHR34386:SF1">
    <property type="entry name" value="GLUTAREDOXIN-LIKE PROTEIN NRDH"/>
    <property type="match status" value="1"/>
</dbReference>
<evidence type="ECO:0000256" key="3">
    <source>
        <dbReference type="ARBA" id="ARBA00023284"/>
    </source>
</evidence>
<dbReference type="Gene3D" id="3.40.30.10">
    <property type="entry name" value="Glutaredoxin"/>
    <property type="match status" value="1"/>
</dbReference>
<reference evidence="8" key="1">
    <citation type="submission" date="2025-08" db="UniProtKB">
        <authorList>
            <consortium name="RefSeq"/>
        </authorList>
    </citation>
    <scope>IDENTIFICATION</scope>
</reference>